<keyword evidence="2" id="KW-1185">Reference proteome</keyword>
<evidence type="ECO:0000313" key="1">
    <source>
        <dbReference type="EMBL" id="MDR6530164.1"/>
    </source>
</evidence>
<sequence>MTASVYTDAEIAELVRRLLDHSLPKAQWTHAAHLVATLRLVRARNEGLERDMPRIIQTYNVAVGGVNDDHHGYHETITQAYLAAIRAFVAALPAGTSDGEAAARLLATPMGDKAWPLGFWSRERLFSVEARRGWVEPDLNPLDAPPLHRADASA</sequence>
<dbReference type="Proteomes" id="UP001262754">
    <property type="component" value="Unassembled WGS sequence"/>
</dbReference>
<dbReference type="RefSeq" id="WP_310029493.1">
    <property type="nucleotide sequence ID" value="NZ_JAVDRL010000003.1"/>
</dbReference>
<proteinExistence type="predicted"/>
<protein>
    <submittedName>
        <fullName evidence="1">Uncharacterized protein</fullName>
    </submittedName>
</protein>
<organism evidence="1 2">
    <name type="scientific">Caulobacter rhizosphaerae</name>
    <dbReference type="NCBI Taxonomy" id="2010972"/>
    <lineage>
        <taxon>Bacteria</taxon>
        <taxon>Pseudomonadati</taxon>
        <taxon>Pseudomonadota</taxon>
        <taxon>Alphaproteobacteria</taxon>
        <taxon>Caulobacterales</taxon>
        <taxon>Caulobacteraceae</taxon>
        <taxon>Caulobacter</taxon>
    </lineage>
</organism>
<dbReference type="EMBL" id="JAVDRL010000003">
    <property type="protein sequence ID" value="MDR6530164.1"/>
    <property type="molecule type" value="Genomic_DNA"/>
</dbReference>
<evidence type="ECO:0000313" key="2">
    <source>
        <dbReference type="Proteomes" id="UP001262754"/>
    </source>
</evidence>
<reference evidence="1 2" key="1">
    <citation type="submission" date="2023-07" db="EMBL/GenBank/DDBJ databases">
        <title>Sorghum-associated microbial communities from plants grown in Nebraska, USA.</title>
        <authorList>
            <person name="Schachtman D."/>
        </authorList>
    </citation>
    <scope>NUCLEOTIDE SEQUENCE [LARGE SCALE GENOMIC DNA]</scope>
    <source>
        <strain evidence="1 2">DS2154</strain>
    </source>
</reference>
<name>A0ABU1MVF7_9CAUL</name>
<gene>
    <name evidence="1" type="ORF">J2800_000900</name>
</gene>
<accession>A0ABU1MVF7</accession>
<comment type="caution">
    <text evidence="1">The sequence shown here is derived from an EMBL/GenBank/DDBJ whole genome shotgun (WGS) entry which is preliminary data.</text>
</comment>